<organism evidence="1 2">
    <name type="scientific">Dreissena polymorpha</name>
    <name type="common">Zebra mussel</name>
    <name type="synonym">Mytilus polymorpha</name>
    <dbReference type="NCBI Taxonomy" id="45954"/>
    <lineage>
        <taxon>Eukaryota</taxon>
        <taxon>Metazoa</taxon>
        <taxon>Spiralia</taxon>
        <taxon>Lophotrochozoa</taxon>
        <taxon>Mollusca</taxon>
        <taxon>Bivalvia</taxon>
        <taxon>Autobranchia</taxon>
        <taxon>Heteroconchia</taxon>
        <taxon>Euheterodonta</taxon>
        <taxon>Imparidentia</taxon>
        <taxon>Neoheterodontei</taxon>
        <taxon>Myida</taxon>
        <taxon>Dreissenoidea</taxon>
        <taxon>Dreissenidae</taxon>
        <taxon>Dreissena</taxon>
    </lineage>
</organism>
<dbReference type="InterPro" id="IPR011029">
    <property type="entry name" value="DEATH-like_dom_sf"/>
</dbReference>
<name>A0A9D4CJF4_DREPO</name>
<gene>
    <name evidence="1" type="ORF">DPMN_051496</name>
</gene>
<evidence type="ECO:0000313" key="1">
    <source>
        <dbReference type="EMBL" id="KAH3725647.1"/>
    </source>
</evidence>
<dbReference type="SUPFAM" id="SSF47986">
    <property type="entry name" value="DEATH domain"/>
    <property type="match status" value="1"/>
</dbReference>
<reference evidence="1" key="2">
    <citation type="submission" date="2020-11" db="EMBL/GenBank/DDBJ databases">
        <authorList>
            <person name="McCartney M.A."/>
            <person name="Auch B."/>
            <person name="Kono T."/>
            <person name="Mallez S."/>
            <person name="Becker A."/>
            <person name="Gohl D.M."/>
            <person name="Silverstein K.A.T."/>
            <person name="Koren S."/>
            <person name="Bechman K.B."/>
            <person name="Herman A."/>
            <person name="Abrahante J.E."/>
            <person name="Garbe J."/>
        </authorList>
    </citation>
    <scope>NUCLEOTIDE SEQUENCE</scope>
    <source>
        <strain evidence="1">Duluth1</strain>
        <tissue evidence="1">Whole animal</tissue>
    </source>
</reference>
<keyword evidence="2" id="KW-1185">Reference proteome</keyword>
<dbReference type="Proteomes" id="UP000828390">
    <property type="component" value="Unassembled WGS sequence"/>
</dbReference>
<dbReference type="AlphaFoldDB" id="A0A9D4CJF4"/>
<protein>
    <recommendedName>
        <fullName evidence="3">Death domain-containing protein</fullName>
    </recommendedName>
</protein>
<dbReference type="EMBL" id="JAIWYP010000012">
    <property type="protein sequence ID" value="KAH3725647.1"/>
    <property type="molecule type" value="Genomic_DNA"/>
</dbReference>
<dbReference type="Gene3D" id="1.10.533.10">
    <property type="entry name" value="Death Domain, Fas"/>
    <property type="match status" value="1"/>
</dbReference>
<accession>A0A9D4CJF4</accession>
<proteinExistence type="predicted"/>
<evidence type="ECO:0008006" key="3">
    <source>
        <dbReference type="Google" id="ProtNLM"/>
    </source>
</evidence>
<comment type="caution">
    <text evidence="1">The sequence shown here is derived from an EMBL/GenBank/DDBJ whole genome shotgun (WGS) entry which is preliminary data.</text>
</comment>
<evidence type="ECO:0000313" key="2">
    <source>
        <dbReference type="Proteomes" id="UP000828390"/>
    </source>
</evidence>
<dbReference type="CDD" id="cd01670">
    <property type="entry name" value="Death"/>
    <property type="match status" value="1"/>
</dbReference>
<sequence length="148" mass="17215">MKICLHNKGILRVAQFNYESELDCDACSESHPVERSEALQYWFKNELILADKCDSDDLNKLAENKHLSKVASVICKEYWMLGIELGLRNVELNLMYADPDCKGNKYEFVFKYLVKWRNREAENATLRSLNRAINAARLYSNVESKPVF</sequence>
<reference evidence="1" key="1">
    <citation type="journal article" date="2019" name="bioRxiv">
        <title>The Genome of the Zebra Mussel, Dreissena polymorpha: A Resource for Invasive Species Research.</title>
        <authorList>
            <person name="McCartney M.A."/>
            <person name="Auch B."/>
            <person name="Kono T."/>
            <person name="Mallez S."/>
            <person name="Zhang Y."/>
            <person name="Obille A."/>
            <person name="Becker A."/>
            <person name="Abrahante J.E."/>
            <person name="Garbe J."/>
            <person name="Badalamenti J.P."/>
            <person name="Herman A."/>
            <person name="Mangelson H."/>
            <person name="Liachko I."/>
            <person name="Sullivan S."/>
            <person name="Sone E.D."/>
            <person name="Koren S."/>
            <person name="Silverstein K.A.T."/>
            <person name="Beckman K.B."/>
            <person name="Gohl D.M."/>
        </authorList>
    </citation>
    <scope>NUCLEOTIDE SEQUENCE</scope>
    <source>
        <strain evidence="1">Duluth1</strain>
        <tissue evidence="1">Whole animal</tissue>
    </source>
</reference>